<proteinExistence type="predicted"/>
<gene>
    <name evidence="2" type="ORF">SEMRO_2810_G337600.1</name>
</gene>
<sequence>MKSITKTIVLLLSAVALTRASPCRSNTSCNSCLNDSANCAWFDGACEADCFAIADASCYAPSNFPQLDSQQICWLYQTDKTNEARCSKPTNCGDCTTTQKVDDSGACTWYTGAHGGWCGAGGCTWGGKCGVSKHQGCRAHRALGNGLVL</sequence>
<keyword evidence="1" id="KW-0732">Signal</keyword>
<feature type="chain" id="PRO_5040284884" evidence="1">
    <location>
        <begin position="21"/>
        <end position="149"/>
    </location>
</feature>
<organism evidence="2 3">
    <name type="scientific">Seminavis robusta</name>
    <dbReference type="NCBI Taxonomy" id="568900"/>
    <lineage>
        <taxon>Eukaryota</taxon>
        <taxon>Sar</taxon>
        <taxon>Stramenopiles</taxon>
        <taxon>Ochrophyta</taxon>
        <taxon>Bacillariophyta</taxon>
        <taxon>Bacillariophyceae</taxon>
        <taxon>Bacillariophycidae</taxon>
        <taxon>Naviculales</taxon>
        <taxon>Naviculaceae</taxon>
        <taxon>Seminavis</taxon>
    </lineage>
</organism>
<dbReference type="EMBL" id="CAICTM010002808">
    <property type="protein sequence ID" value="CAB9530263.1"/>
    <property type="molecule type" value="Genomic_DNA"/>
</dbReference>
<reference evidence="2" key="1">
    <citation type="submission" date="2020-06" db="EMBL/GenBank/DDBJ databases">
        <authorList>
            <consortium name="Plant Systems Biology data submission"/>
        </authorList>
    </citation>
    <scope>NUCLEOTIDE SEQUENCE</scope>
    <source>
        <strain evidence="2">D6</strain>
    </source>
</reference>
<dbReference type="Proteomes" id="UP001153069">
    <property type="component" value="Unassembled WGS sequence"/>
</dbReference>
<evidence type="ECO:0000313" key="2">
    <source>
        <dbReference type="EMBL" id="CAB9530263.1"/>
    </source>
</evidence>
<evidence type="ECO:0000313" key="3">
    <source>
        <dbReference type="Proteomes" id="UP001153069"/>
    </source>
</evidence>
<name>A0A9N8I0P4_9STRA</name>
<protein>
    <submittedName>
        <fullName evidence="2">Uncharacterized protein</fullName>
    </submittedName>
</protein>
<keyword evidence="3" id="KW-1185">Reference proteome</keyword>
<dbReference type="AlphaFoldDB" id="A0A9N8I0P4"/>
<feature type="signal peptide" evidence="1">
    <location>
        <begin position="1"/>
        <end position="20"/>
    </location>
</feature>
<accession>A0A9N8I0P4</accession>
<comment type="caution">
    <text evidence="2">The sequence shown here is derived from an EMBL/GenBank/DDBJ whole genome shotgun (WGS) entry which is preliminary data.</text>
</comment>
<evidence type="ECO:0000256" key="1">
    <source>
        <dbReference type="SAM" id="SignalP"/>
    </source>
</evidence>